<dbReference type="HOGENOM" id="CLU_2542064_0_0_1"/>
<proteinExistence type="predicted"/>
<protein>
    <submittedName>
        <fullName evidence="1">Uncharacterized protein</fullName>
    </submittedName>
</protein>
<evidence type="ECO:0000313" key="2">
    <source>
        <dbReference type="EMBL" id="KIL58047.1"/>
    </source>
</evidence>
<keyword evidence="3" id="KW-1185">Reference proteome</keyword>
<evidence type="ECO:0000313" key="3">
    <source>
        <dbReference type="Proteomes" id="UP000054549"/>
    </source>
</evidence>
<dbReference type="Proteomes" id="UP000054549">
    <property type="component" value="Unassembled WGS sequence"/>
</dbReference>
<reference evidence="1 3" key="1">
    <citation type="submission" date="2014-04" db="EMBL/GenBank/DDBJ databases">
        <title>Evolutionary Origins and Diversification of the Mycorrhizal Mutualists.</title>
        <authorList>
            <consortium name="DOE Joint Genome Institute"/>
            <consortium name="Mycorrhizal Genomics Consortium"/>
            <person name="Kohler A."/>
            <person name="Kuo A."/>
            <person name="Nagy L.G."/>
            <person name="Floudas D."/>
            <person name="Copeland A."/>
            <person name="Barry K.W."/>
            <person name="Cichocki N."/>
            <person name="Veneault-Fourrey C."/>
            <person name="LaButti K."/>
            <person name="Lindquist E.A."/>
            <person name="Lipzen A."/>
            <person name="Lundell T."/>
            <person name="Morin E."/>
            <person name="Murat C."/>
            <person name="Riley R."/>
            <person name="Ohm R."/>
            <person name="Sun H."/>
            <person name="Tunlid A."/>
            <person name="Henrissat B."/>
            <person name="Grigoriev I.V."/>
            <person name="Hibbett D.S."/>
            <person name="Martin F."/>
        </authorList>
    </citation>
    <scope>NUCLEOTIDE SEQUENCE [LARGE SCALE GENOMIC DNA]</scope>
    <source>
        <strain evidence="1 3">Koide BX008</strain>
    </source>
</reference>
<accession>A0A0C2WMD9</accession>
<dbReference type="EMBL" id="KN818349">
    <property type="protein sequence ID" value="KIL58047.1"/>
    <property type="molecule type" value="Genomic_DNA"/>
</dbReference>
<dbReference type="AlphaFoldDB" id="A0A0C2WMD9"/>
<gene>
    <name evidence="2" type="ORF">M378DRAFT_346139</name>
    <name evidence="1" type="ORF">M378DRAFT_394922</name>
</gene>
<name>A0A0C2WMD9_AMAMK</name>
<sequence>MHHRKLKMATVFSGTKRQPSLGPSFSFLTIASYDPRRTPDECVITADVLHAKNTVRVDVPILDKNSQQSVCTAVQNLEHVCYS</sequence>
<organism evidence="1 3">
    <name type="scientific">Amanita muscaria (strain Koide BX008)</name>
    <dbReference type="NCBI Taxonomy" id="946122"/>
    <lineage>
        <taxon>Eukaryota</taxon>
        <taxon>Fungi</taxon>
        <taxon>Dikarya</taxon>
        <taxon>Basidiomycota</taxon>
        <taxon>Agaricomycotina</taxon>
        <taxon>Agaricomycetes</taxon>
        <taxon>Agaricomycetidae</taxon>
        <taxon>Agaricales</taxon>
        <taxon>Pluteineae</taxon>
        <taxon>Amanitaceae</taxon>
        <taxon>Amanita</taxon>
    </lineage>
</organism>
<dbReference type="EMBL" id="KN818373">
    <property type="protein sequence ID" value="KIL57368.1"/>
    <property type="molecule type" value="Genomic_DNA"/>
</dbReference>
<evidence type="ECO:0000313" key="1">
    <source>
        <dbReference type="EMBL" id="KIL57368.1"/>
    </source>
</evidence>